<dbReference type="Proteomes" id="UP001174677">
    <property type="component" value="Chromosome 9"/>
</dbReference>
<dbReference type="PANTHER" id="PTHR37178">
    <property type="entry name" value="PLANT/PROTEIN"/>
    <property type="match status" value="1"/>
</dbReference>
<proteinExistence type="predicted"/>
<evidence type="ECO:0000313" key="1">
    <source>
        <dbReference type="EMBL" id="KAJ9174237.1"/>
    </source>
</evidence>
<dbReference type="EMBL" id="JARPOI010000009">
    <property type="protein sequence ID" value="KAJ9174237.1"/>
    <property type="molecule type" value="Genomic_DNA"/>
</dbReference>
<organism evidence="1 2">
    <name type="scientific">Hevea brasiliensis</name>
    <name type="common">Para rubber tree</name>
    <name type="synonym">Siphonia brasiliensis</name>
    <dbReference type="NCBI Taxonomy" id="3981"/>
    <lineage>
        <taxon>Eukaryota</taxon>
        <taxon>Viridiplantae</taxon>
        <taxon>Streptophyta</taxon>
        <taxon>Embryophyta</taxon>
        <taxon>Tracheophyta</taxon>
        <taxon>Spermatophyta</taxon>
        <taxon>Magnoliopsida</taxon>
        <taxon>eudicotyledons</taxon>
        <taxon>Gunneridae</taxon>
        <taxon>Pentapetalae</taxon>
        <taxon>rosids</taxon>
        <taxon>fabids</taxon>
        <taxon>Malpighiales</taxon>
        <taxon>Euphorbiaceae</taxon>
        <taxon>Crotonoideae</taxon>
        <taxon>Micrandreae</taxon>
        <taxon>Hevea</taxon>
    </lineage>
</organism>
<dbReference type="PANTHER" id="PTHR37178:SF1">
    <property type="entry name" value="PLANT_PROTEIN"/>
    <property type="match status" value="1"/>
</dbReference>
<name>A0ABQ9M433_HEVBR</name>
<protein>
    <submittedName>
        <fullName evidence="1">Uncharacterized protein</fullName>
    </submittedName>
</protein>
<gene>
    <name evidence="1" type="ORF">P3X46_017283</name>
</gene>
<evidence type="ECO:0000313" key="2">
    <source>
        <dbReference type="Proteomes" id="UP001174677"/>
    </source>
</evidence>
<keyword evidence="2" id="KW-1185">Reference proteome</keyword>
<reference evidence="1" key="1">
    <citation type="journal article" date="2023" name="Plant Biotechnol. J.">
        <title>Chromosome-level wild Hevea brasiliensis genome provides new tools for genomic-assisted breeding and valuable loci to elevate rubber yield.</title>
        <authorList>
            <person name="Cheng H."/>
            <person name="Song X."/>
            <person name="Hu Y."/>
            <person name="Wu T."/>
            <person name="Yang Q."/>
            <person name="An Z."/>
            <person name="Feng S."/>
            <person name="Deng Z."/>
            <person name="Wu W."/>
            <person name="Zeng X."/>
            <person name="Tu M."/>
            <person name="Wang X."/>
            <person name="Huang H."/>
        </authorList>
    </citation>
    <scope>NUCLEOTIDE SEQUENCE</scope>
    <source>
        <strain evidence="1">MT/VB/25A 57/8</strain>
    </source>
</reference>
<accession>A0ABQ9M433</accession>
<sequence>MELNIRMNLKKMMGERMWRGRFTWTAPFLGLRMSSSIRCLLVLTICGDIFNNRLIAAAMTYWRPTHAEKPHSLYMYEPTEKTQRNRSEVKRECGLLFPYGGKWRPEMGNQAKQSRMGTKFQIIVEDIREGVLEGHIAEAGS</sequence>
<comment type="caution">
    <text evidence="1">The sequence shown here is derived from an EMBL/GenBank/DDBJ whole genome shotgun (WGS) entry which is preliminary data.</text>
</comment>